<dbReference type="GO" id="GO:0006281">
    <property type="term" value="P:DNA repair"/>
    <property type="evidence" value="ECO:0007669"/>
    <property type="project" value="UniProtKB-KW"/>
</dbReference>
<keyword evidence="4" id="KW-0227">DNA damage</keyword>
<dbReference type="InterPro" id="IPR036217">
    <property type="entry name" value="MethylDNA_cys_MeTrfase_DNAb"/>
</dbReference>
<evidence type="ECO:0000256" key="8">
    <source>
        <dbReference type="ARBA" id="ARBA00049348"/>
    </source>
</evidence>
<dbReference type="RefSeq" id="WP_369601724.1">
    <property type="nucleotide sequence ID" value="NZ_CP154858.1"/>
</dbReference>
<dbReference type="KEGG" id="tcd:AAIA72_01675"/>
<dbReference type="Gene3D" id="3.30.160.70">
    <property type="entry name" value="Methylated DNA-protein cysteine methyltransferase domain"/>
    <property type="match status" value="1"/>
</dbReference>
<evidence type="ECO:0000313" key="10">
    <source>
        <dbReference type="EMBL" id="XDT72720.1"/>
    </source>
</evidence>
<evidence type="ECO:0000256" key="1">
    <source>
        <dbReference type="ARBA" id="ARBA00001286"/>
    </source>
</evidence>
<accession>A0AB39UXI4</accession>
<dbReference type="InterPro" id="IPR009057">
    <property type="entry name" value="Homeodomain-like_sf"/>
</dbReference>
<feature type="domain" description="HTH araC/xylS-type" evidence="9">
    <location>
        <begin position="2"/>
        <end position="99"/>
    </location>
</feature>
<dbReference type="PROSITE" id="PS00374">
    <property type="entry name" value="MGMT"/>
    <property type="match status" value="1"/>
</dbReference>
<dbReference type="PANTHER" id="PTHR10815:SF13">
    <property type="entry name" value="METHYLATED-DNA--PROTEIN-CYSTEINE METHYLTRANSFERASE"/>
    <property type="match status" value="1"/>
</dbReference>
<dbReference type="EC" id="2.1.1.63" evidence="10"/>
<evidence type="ECO:0000256" key="3">
    <source>
        <dbReference type="ARBA" id="ARBA00022679"/>
    </source>
</evidence>
<evidence type="ECO:0000256" key="5">
    <source>
        <dbReference type="ARBA" id="ARBA00023015"/>
    </source>
</evidence>
<name>A0AB39UXI4_9GAMM</name>
<dbReference type="NCBIfam" id="TIGR00589">
    <property type="entry name" value="ogt"/>
    <property type="match status" value="1"/>
</dbReference>
<dbReference type="InterPro" id="IPR036388">
    <property type="entry name" value="WH-like_DNA-bd_sf"/>
</dbReference>
<dbReference type="GO" id="GO:0003908">
    <property type="term" value="F:methylated-DNA-[protein]-cysteine S-methyltransferase activity"/>
    <property type="evidence" value="ECO:0007669"/>
    <property type="project" value="UniProtKB-EC"/>
</dbReference>
<keyword evidence="6" id="KW-0804">Transcription</keyword>
<organism evidence="10">
    <name type="scientific">Thermohahella caldifontis</name>
    <dbReference type="NCBI Taxonomy" id="3142973"/>
    <lineage>
        <taxon>Bacteria</taxon>
        <taxon>Pseudomonadati</taxon>
        <taxon>Pseudomonadota</taxon>
        <taxon>Gammaproteobacteria</taxon>
        <taxon>Oceanospirillales</taxon>
        <taxon>Hahellaceae</taxon>
        <taxon>Thermohahella</taxon>
    </lineage>
</organism>
<comment type="catalytic activity">
    <reaction evidence="1">
        <text>a 4-O-methyl-thymidine in DNA + L-cysteinyl-[protein] = a thymidine in DNA + S-methyl-L-cysteinyl-[protein]</text>
        <dbReference type="Rhea" id="RHEA:53428"/>
        <dbReference type="Rhea" id="RHEA-COMP:10131"/>
        <dbReference type="Rhea" id="RHEA-COMP:10132"/>
        <dbReference type="Rhea" id="RHEA-COMP:13555"/>
        <dbReference type="Rhea" id="RHEA-COMP:13556"/>
        <dbReference type="ChEBI" id="CHEBI:29950"/>
        <dbReference type="ChEBI" id="CHEBI:82612"/>
        <dbReference type="ChEBI" id="CHEBI:137386"/>
        <dbReference type="ChEBI" id="CHEBI:137387"/>
        <dbReference type="EC" id="2.1.1.63"/>
    </reaction>
</comment>
<keyword evidence="7" id="KW-0234">DNA repair</keyword>
<gene>
    <name evidence="10" type="ORF">AAIA72_01675</name>
</gene>
<dbReference type="GO" id="GO:0032259">
    <property type="term" value="P:methylation"/>
    <property type="evidence" value="ECO:0007669"/>
    <property type="project" value="UniProtKB-KW"/>
</dbReference>
<dbReference type="SUPFAM" id="SSF53155">
    <property type="entry name" value="Methylated DNA-protein cysteine methyltransferase domain"/>
    <property type="match status" value="1"/>
</dbReference>
<evidence type="ECO:0000256" key="4">
    <source>
        <dbReference type="ARBA" id="ARBA00022763"/>
    </source>
</evidence>
<dbReference type="AlphaFoldDB" id="A0AB39UXI4"/>
<dbReference type="InterPro" id="IPR001497">
    <property type="entry name" value="MethylDNA_cys_MeTrfase_AS"/>
</dbReference>
<sequence length="274" mass="29974">MEHAIGWLMAHQREQPELDDLARALNVSPWHLQKVFTAWAGISPKKFLQYVTRTHALNCLRRSATVLEAALESGLSGPGRLHDLMVTCEALTPGEIRSGGRGVTLYHGVAPSLFGEVFVAWTERGICRLAFVPEGADAERQALAEDWPEARIVEATDAAVRRVETIFSGAAGEVRVLLRGSPFQVKVWEALLSVPPGHWFTYQQLAALAGVPGASRAVGSVLARNPLGVLIPCHRVIRATGVVGQYRWGTSRKVALHIWEAERYGVDTDGVDRC</sequence>
<keyword evidence="5" id="KW-0805">Transcription regulation</keyword>
<evidence type="ECO:0000256" key="6">
    <source>
        <dbReference type="ARBA" id="ARBA00023163"/>
    </source>
</evidence>
<dbReference type="InterPro" id="IPR018060">
    <property type="entry name" value="HTH_AraC"/>
</dbReference>
<dbReference type="EMBL" id="CP154858">
    <property type="protein sequence ID" value="XDT72720.1"/>
    <property type="molecule type" value="Genomic_DNA"/>
</dbReference>
<dbReference type="GO" id="GO:0003700">
    <property type="term" value="F:DNA-binding transcription factor activity"/>
    <property type="evidence" value="ECO:0007669"/>
    <property type="project" value="InterPro"/>
</dbReference>
<dbReference type="CDD" id="cd06445">
    <property type="entry name" value="ATase"/>
    <property type="match status" value="1"/>
</dbReference>
<dbReference type="SUPFAM" id="SSF46689">
    <property type="entry name" value="Homeodomain-like"/>
    <property type="match status" value="1"/>
</dbReference>
<dbReference type="SUPFAM" id="SSF46767">
    <property type="entry name" value="Methylated DNA-protein cysteine methyltransferase, C-terminal domain"/>
    <property type="match status" value="1"/>
</dbReference>
<dbReference type="Pfam" id="PF01035">
    <property type="entry name" value="DNA_binding_1"/>
    <property type="match status" value="1"/>
</dbReference>
<dbReference type="InterPro" id="IPR036631">
    <property type="entry name" value="MGMT_N_sf"/>
</dbReference>
<dbReference type="Gene3D" id="1.10.10.60">
    <property type="entry name" value="Homeodomain-like"/>
    <property type="match status" value="1"/>
</dbReference>
<evidence type="ECO:0000256" key="7">
    <source>
        <dbReference type="ARBA" id="ARBA00023204"/>
    </source>
</evidence>
<protein>
    <submittedName>
        <fullName evidence="10">Methylated-DNA--[protein]-cysteine S-methyltransferase</fullName>
        <ecNumber evidence="10">2.1.1.63</ecNumber>
    </submittedName>
</protein>
<dbReference type="PANTHER" id="PTHR10815">
    <property type="entry name" value="METHYLATED-DNA--PROTEIN-CYSTEINE METHYLTRANSFERASE"/>
    <property type="match status" value="1"/>
</dbReference>
<evidence type="ECO:0000259" key="9">
    <source>
        <dbReference type="PROSITE" id="PS01124"/>
    </source>
</evidence>
<dbReference type="InterPro" id="IPR014048">
    <property type="entry name" value="MethylDNA_cys_MeTrfase_DNA-bd"/>
</dbReference>
<dbReference type="Gene3D" id="1.10.10.10">
    <property type="entry name" value="Winged helix-like DNA-binding domain superfamily/Winged helix DNA-binding domain"/>
    <property type="match status" value="1"/>
</dbReference>
<dbReference type="PROSITE" id="PS01124">
    <property type="entry name" value="HTH_ARAC_FAMILY_2"/>
    <property type="match status" value="1"/>
</dbReference>
<evidence type="ECO:0000256" key="2">
    <source>
        <dbReference type="ARBA" id="ARBA00022603"/>
    </source>
</evidence>
<proteinExistence type="predicted"/>
<dbReference type="GO" id="GO:0043565">
    <property type="term" value="F:sequence-specific DNA binding"/>
    <property type="evidence" value="ECO:0007669"/>
    <property type="project" value="InterPro"/>
</dbReference>
<dbReference type="Pfam" id="PF12833">
    <property type="entry name" value="HTH_18"/>
    <property type="match status" value="1"/>
</dbReference>
<dbReference type="SMART" id="SM00342">
    <property type="entry name" value="HTH_ARAC"/>
    <property type="match status" value="1"/>
</dbReference>
<keyword evidence="3 10" id="KW-0808">Transferase</keyword>
<keyword evidence="2 10" id="KW-0489">Methyltransferase</keyword>
<comment type="catalytic activity">
    <reaction evidence="8">
        <text>a 6-O-methyl-2'-deoxyguanosine in DNA + L-cysteinyl-[protein] = S-methyl-L-cysteinyl-[protein] + a 2'-deoxyguanosine in DNA</text>
        <dbReference type="Rhea" id="RHEA:24000"/>
        <dbReference type="Rhea" id="RHEA-COMP:10131"/>
        <dbReference type="Rhea" id="RHEA-COMP:10132"/>
        <dbReference type="Rhea" id="RHEA-COMP:11367"/>
        <dbReference type="Rhea" id="RHEA-COMP:11368"/>
        <dbReference type="ChEBI" id="CHEBI:29950"/>
        <dbReference type="ChEBI" id="CHEBI:82612"/>
        <dbReference type="ChEBI" id="CHEBI:85445"/>
        <dbReference type="ChEBI" id="CHEBI:85448"/>
        <dbReference type="EC" id="2.1.1.63"/>
    </reaction>
</comment>
<reference evidence="10" key="1">
    <citation type="submission" date="2024-05" db="EMBL/GenBank/DDBJ databases">
        <title>Genome sequencing of novel strain.</title>
        <authorList>
            <person name="Ganbat D."/>
            <person name="Ganbat S."/>
            <person name="Lee S.-J."/>
        </authorList>
    </citation>
    <scope>NUCLEOTIDE SEQUENCE</scope>
    <source>
        <strain evidence="10">SMD15-11</strain>
    </source>
</reference>